<evidence type="ECO:0000313" key="1">
    <source>
        <dbReference type="EMBL" id="KAJ3472311.1"/>
    </source>
</evidence>
<reference evidence="1" key="1">
    <citation type="submission" date="2022-07" db="EMBL/GenBank/DDBJ databases">
        <title>Genome Sequence of Lecanicillium saksenae.</title>
        <authorList>
            <person name="Buettner E."/>
        </authorList>
    </citation>
    <scope>NUCLEOTIDE SEQUENCE</scope>
    <source>
        <strain evidence="1">VT-O1</strain>
    </source>
</reference>
<protein>
    <submittedName>
        <fullName evidence="1">Uncharacterized protein</fullName>
    </submittedName>
</protein>
<dbReference type="EMBL" id="JANAKD010003250">
    <property type="protein sequence ID" value="KAJ3472311.1"/>
    <property type="molecule type" value="Genomic_DNA"/>
</dbReference>
<accession>A0ACC1QD56</accession>
<keyword evidence="2" id="KW-1185">Reference proteome</keyword>
<name>A0ACC1QD56_9HYPO</name>
<evidence type="ECO:0000313" key="2">
    <source>
        <dbReference type="Proteomes" id="UP001148737"/>
    </source>
</evidence>
<organism evidence="1 2">
    <name type="scientific">Lecanicillium saksenae</name>
    <dbReference type="NCBI Taxonomy" id="468837"/>
    <lineage>
        <taxon>Eukaryota</taxon>
        <taxon>Fungi</taxon>
        <taxon>Dikarya</taxon>
        <taxon>Ascomycota</taxon>
        <taxon>Pezizomycotina</taxon>
        <taxon>Sordariomycetes</taxon>
        <taxon>Hypocreomycetidae</taxon>
        <taxon>Hypocreales</taxon>
        <taxon>Cordycipitaceae</taxon>
        <taxon>Lecanicillium</taxon>
    </lineage>
</organism>
<comment type="caution">
    <text evidence="1">The sequence shown here is derived from an EMBL/GenBank/DDBJ whole genome shotgun (WGS) entry which is preliminary data.</text>
</comment>
<proteinExistence type="predicted"/>
<dbReference type="Proteomes" id="UP001148737">
    <property type="component" value="Unassembled WGS sequence"/>
</dbReference>
<sequence>MESAVACRAAPDQGQDVFVNKAPLYKPLWGRGAFGGAVLAQALSAAQATVPDGFVADTMHCHFFIAVKPDEPFYSHVERLRDGKSIATRSVRCMQFGKCTFSAILNFGRIAGRGPRMLEHQPESPISTTTVASIRNGEVSPTSQVDAECPFESIRVRGKREDGHKRHELQRIVQMTKAKFSAAQNTGEKRDVAQHQAALAYMTDNFFLGTVPRVHKAYRFGNQSFVKTVLGNIDESQHKAVTERFKVLAEEERADAASRTPEGGGTDTKKMPSNIGMMVSLDHSIFFHNQDLVKADDWMVMEMETPWAGQDRGLGELASSGATSHLGRIGLLETTSFDSRIIPKPTSLGNLLVAQLSILLSISTLVHRHHGGTAQAKVVLQGNVDVIDEAVVGPAAELPDQFRALRESRGAQGVPLEISPPEGLTTTRPP</sequence>
<gene>
    <name evidence="1" type="ORF">NLG97_g11098</name>
</gene>